<keyword evidence="2" id="KW-0274">FAD</keyword>
<proteinExistence type="predicted"/>
<gene>
    <name evidence="7" type="ORF">ASPZODRAFT_60451</name>
</gene>
<keyword evidence="8" id="KW-1185">Reference proteome</keyword>
<dbReference type="GO" id="GO:0071949">
    <property type="term" value="F:FAD binding"/>
    <property type="evidence" value="ECO:0007669"/>
    <property type="project" value="InterPro"/>
</dbReference>
<dbReference type="SUPFAM" id="SSF51905">
    <property type="entry name" value="FAD/NAD(P)-binding domain"/>
    <property type="match status" value="1"/>
</dbReference>
<dbReference type="Gene3D" id="3.50.50.60">
    <property type="entry name" value="FAD/NAD(P)-binding domain"/>
    <property type="match status" value="1"/>
</dbReference>
<evidence type="ECO:0000256" key="3">
    <source>
        <dbReference type="ARBA" id="ARBA00023002"/>
    </source>
</evidence>
<dbReference type="Pfam" id="PF01494">
    <property type="entry name" value="FAD_binding_3"/>
    <property type="match status" value="1"/>
</dbReference>
<reference evidence="8" key="1">
    <citation type="journal article" date="2017" name="Genome Biol.">
        <title>Comparative genomics reveals high biological diversity and specific adaptations in the industrially and medically important fungal genus Aspergillus.</title>
        <authorList>
            <person name="de Vries R.P."/>
            <person name="Riley R."/>
            <person name="Wiebenga A."/>
            <person name="Aguilar-Osorio G."/>
            <person name="Amillis S."/>
            <person name="Uchima C.A."/>
            <person name="Anderluh G."/>
            <person name="Asadollahi M."/>
            <person name="Askin M."/>
            <person name="Barry K."/>
            <person name="Battaglia E."/>
            <person name="Bayram O."/>
            <person name="Benocci T."/>
            <person name="Braus-Stromeyer S.A."/>
            <person name="Caldana C."/>
            <person name="Canovas D."/>
            <person name="Cerqueira G.C."/>
            <person name="Chen F."/>
            <person name="Chen W."/>
            <person name="Choi C."/>
            <person name="Clum A."/>
            <person name="Dos Santos R.A."/>
            <person name="Damasio A.R."/>
            <person name="Diallinas G."/>
            <person name="Emri T."/>
            <person name="Fekete E."/>
            <person name="Flipphi M."/>
            <person name="Freyberg S."/>
            <person name="Gallo A."/>
            <person name="Gournas C."/>
            <person name="Habgood R."/>
            <person name="Hainaut M."/>
            <person name="Harispe M.L."/>
            <person name="Henrissat B."/>
            <person name="Hilden K.S."/>
            <person name="Hope R."/>
            <person name="Hossain A."/>
            <person name="Karabika E."/>
            <person name="Karaffa L."/>
            <person name="Karanyi Z."/>
            <person name="Krasevec N."/>
            <person name="Kuo A."/>
            <person name="Kusch H."/>
            <person name="LaButti K."/>
            <person name="Lagendijk E.L."/>
            <person name="Lapidus A."/>
            <person name="Levasseur A."/>
            <person name="Lindquist E."/>
            <person name="Lipzen A."/>
            <person name="Logrieco A.F."/>
            <person name="MacCabe A."/>
            <person name="Maekelae M.R."/>
            <person name="Malavazi I."/>
            <person name="Melin P."/>
            <person name="Meyer V."/>
            <person name="Mielnichuk N."/>
            <person name="Miskei M."/>
            <person name="Molnar A.P."/>
            <person name="Mule G."/>
            <person name="Ngan C.Y."/>
            <person name="Orejas M."/>
            <person name="Orosz E."/>
            <person name="Ouedraogo J.P."/>
            <person name="Overkamp K.M."/>
            <person name="Park H.-S."/>
            <person name="Perrone G."/>
            <person name="Piumi F."/>
            <person name="Punt P.J."/>
            <person name="Ram A.F."/>
            <person name="Ramon A."/>
            <person name="Rauscher S."/>
            <person name="Record E."/>
            <person name="Riano-Pachon D.M."/>
            <person name="Robert V."/>
            <person name="Roehrig J."/>
            <person name="Ruller R."/>
            <person name="Salamov A."/>
            <person name="Salih N.S."/>
            <person name="Samson R.A."/>
            <person name="Sandor E."/>
            <person name="Sanguinetti M."/>
            <person name="Schuetze T."/>
            <person name="Sepcic K."/>
            <person name="Shelest E."/>
            <person name="Sherlock G."/>
            <person name="Sophianopoulou V."/>
            <person name="Squina F.M."/>
            <person name="Sun H."/>
            <person name="Susca A."/>
            <person name="Todd R.B."/>
            <person name="Tsang A."/>
            <person name="Unkles S.E."/>
            <person name="van de Wiele N."/>
            <person name="van Rossen-Uffink D."/>
            <person name="Oliveira J.V."/>
            <person name="Vesth T.C."/>
            <person name="Visser J."/>
            <person name="Yu J.-H."/>
            <person name="Zhou M."/>
            <person name="Andersen M.R."/>
            <person name="Archer D.B."/>
            <person name="Baker S.E."/>
            <person name="Benoit I."/>
            <person name="Brakhage A.A."/>
            <person name="Braus G.H."/>
            <person name="Fischer R."/>
            <person name="Frisvad J.C."/>
            <person name="Goldman G.H."/>
            <person name="Houbraken J."/>
            <person name="Oakley B."/>
            <person name="Pocsi I."/>
            <person name="Scazzocchio C."/>
            <person name="Seiboth B."/>
            <person name="vanKuyk P.A."/>
            <person name="Wortman J."/>
            <person name="Dyer P.S."/>
            <person name="Grigoriev I.V."/>
        </authorList>
    </citation>
    <scope>NUCLEOTIDE SEQUENCE [LARGE SCALE GENOMIC DNA]</scope>
    <source>
        <strain evidence="8">CBS 506.65</strain>
    </source>
</reference>
<dbReference type="PANTHER" id="PTHR46972:SF1">
    <property type="entry name" value="FAD DEPENDENT OXIDOREDUCTASE DOMAIN-CONTAINING PROTEIN"/>
    <property type="match status" value="1"/>
</dbReference>
<keyword evidence="5" id="KW-1133">Transmembrane helix</keyword>
<dbReference type="Proteomes" id="UP000184188">
    <property type="component" value="Unassembled WGS sequence"/>
</dbReference>
<accession>A0A1L9SQU2</accession>
<organism evidence="7 8">
    <name type="scientific">Penicilliopsis zonata CBS 506.65</name>
    <dbReference type="NCBI Taxonomy" id="1073090"/>
    <lineage>
        <taxon>Eukaryota</taxon>
        <taxon>Fungi</taxon>
        <taxon>Dikarya</taxon>
        <taxon>Ascomycota</taxon>
        <taxon>Pezizomycotina</taxon>
        <taxon>Eurotiomycetes</taxon>
        <taxon>Eurotiomycetidae</taxon>
        <taxon>Eurotiales</taxon>
        <taxon>Aspergillaceae</taxon>
        <taxon>Penicilliopsis</taxon>
    </lineage>
</organism>
<feature type="domain" description="FAD-binding" evidence="6">
    <location>
        <begin position="3"/>
        <end position="346"/>
    </location>
</feature>
<keyword evidence="5" id="KW-0472">Membrane</keyword>
<dbReference type="GeneID" id="34615384"/>
<protein>
    <recommendedName>
        <fullName evidence="6">FAD-binding domain-containing protein</fullName>
    </recommendedName>
</protein>
<evidence type="ECO:0000256" key="5">
    <source>
        <dbReference type="SAM" id="Phobius"/>
    </source>
</evidence>
<dbReference type="EMBL" id="KV878338">
    <property type="protein sequence ID" value="OJJ49486.1"/>
    <property type="molecule type" value="Genomic_DNA"/>
</dbReference>
<evidence type="ECO:0000259" key="6">
    <source>
        <dbReference type="Pfam" id="PF01494"/>
    </source>
</evidence>
<evidence type="ECO:0000256" key="4">
    <source>
        <dbReference type="ARBA" id="ARBA00023033"/>
    </source>
</evidence>
<dbReference type="AlphaFoldDB" id="A0A1L9SQU2"/>
<dbReference type="PANTHER" id="PTHR46972">
    <property type="entry name" value="MONOOXYGENASE ASQM-RELATED"/>
    <property type="match status" value="1"/>
</dbReference>
<dbReference type="RefSeq" id="XP_022583996.1">
    <property type="nucleotide sequence ID" value="XM_022728920.1"/>
</dbReference>
<feature type="transmembrane region" description="Helical" evidence="5">
    <location>
        <begin position="415"/>
        <end position="434"/>
    </location>
</feature>
<keyword evidence="3" id="KW-0560">Oxidoreductase</keyword>
<dbReference type="STRING" id="1073090.A0A1L9SQU2"/>
<keyword evidence="4" id="KW-0503">Monooxygenase</keyword>
<keyword evidence="1" id="KW-0285">Flavoprotein</keyword>
<name>A0A1L9SQU2_9EURO</name>
<sequence length="444" mass="49162">MSIKVAIIGAGPAGCMLARLLLPHPNIQVTVFESEPSINYRHQGGTLDLHEKTGLHAVREAGLYDEFLTHARFDGESFHLCDERLKTYIKMDPATENSSRGRPEIDRSALRQMLAESLPKDMLRWGHKLHRVRDDSDSHRRTLEFADGTTASGFDLIVGAEGAWSKVRSSCLSKTKPEYSGIGGFSLSIPDAETTAPECHALVNRGSLFAYSTGQALLVQQLGDGSIQVNAWKVRPEGWEKKMMTGAGDGDDYWTTDGPTVRESIKRDCQAWAPELVELVEKATDDTRLSHRSLYHLPVGFRWDHRAGVTLLGDAAHVMCPFTGEGVNHALEDAVALSHAIIAAAATAAVSPTDDMLAVMDRGLIKYEYELAARSAVFTKRVHQVTRLMFFTEGAPGSVIERFVLQNMKTMMPSALYMAAYPLTVASVYGYYFFHKRREKRIDG</sequence>
<dbReference type="InterPro" id="IPR036188">
    <property type="entry name" value="FAD/NAD-bd_sf"/>
</dbReference>
<dbReference type="GO" id="GO:0004497">
    <property type="term" value="F:monooxygenase activity"/>
    <property type="evidence" value="ECO:0007669"/>
    <property type="project" value="UniProtKB-KW"/>
</dbReference>
<dbReference type="InterPro" id="IPR002938">
    <property type="entry name" value="FAD-bd"/>
</dbReference>
<keyword evidence="5" id="KW-0812">Transmembrane</keyword>
<evidence type="ECO:0000256" key="2">
    <source>
        <dbReference type="ARBA" id="ARBA00022827"/>
    </source>
</evidence>
<dbReference type="PRINTS" id="PR00420">
    <property type="entry name" value="RNGMNOXGNASE"/>
</dbReference>
<dbReference type="OrthoDB" id="655030at2759"/>
<evidence type="ECO:0000313" key="7">
    <source>
        <dbReference type="EMBL" id="OJJ49486.1"/>
    </source>
</evidence>
<evidence type="ECO:0000313" key="8">
    <source>
        <dbReference type="Proteomes" id="UP000184188"/>
    </source>
</evidence>
<evidence type="ECO:0000256" key="1">
    <source>
        <dbReference type="ARBA" id="ARBA00022630"/>
    </source>
</evidence>
<dbReference type="VEuPathDB" id="FungiDB:ASPZODRAFT_60451"/>